<dbReference type="InterPro" id="IPR050534">
    <property type="entry name" value="Coronavir_polyprotein_1ab"/>
</dbReference>
<dbReference type="Gene3D" id="3.40.960.10">
    <property type="entry name" value="VSR Endonuclease"/>
    <property type="match status" value="1"/>
</dbReference>
<feature type="region of interest" description="Disordered" evidence="1">
    <location>
        <begin position="1458"/>
        <end position="1513"/>
    </location>
</feature>
<feature type="region of interest" description="Disordered" evidence="1">
    <location>
        <begin position="1529"/>
        <end position="1745"/>
    </location>
</feature>
<feature type="region of interest" description="Disordered" evidence="1">
    <location>
        <begin position="1393"/>
        <end position="1419"/>
    </location>
</feature>
<feature type="compositionally biased region" description="Low complexity" evidence="1">
    <location>
        <begin position="1601"/>
        <end position="1615"/>
    </location>
</feature>
<sequence>MQPERDAQVRDQVVRLVGVLRALAPPARLPVRHVDAHDAVLWLEDLRCPVGNGPEVLRLRRSVAEPEPSAPAAVAGWLGPAGDDLEPPVLHDRGPLHGQHAYLVDAPGVRDAFDAWMAVRRPWAHRERARRAQEELVARVGELARLAALPGRELVLGAGLLHLPASGTHVHVLGQPVAVRTDPATGDLVCTVTGPLRWEDDRTPAPREPGPFALAPDVVDLLGGWAGPPCTLDPGWTRPTGPSPVLAVAPALLVRRTGAVALHRCWDEVDRSVRDVRRPVPLGLAQLVRAVAPAERAAWLQRSGAAAVLDEPLLPFAATEDQSRVVAALGADTGVVVEGPPGTGKTHTVAALLGALLADGKRVLVTSGDAGSLRVLRDRLPEGLRDLCVGLDDADGGGVARVARERTEFDPARADRRIADLTARRADAARTRDEVATRIGLLREAEARVYPEIAPGFGGTPAQVARTLLSTAERDGWVPGAVHGQPPVDDAEFAELLDLLREQTPRHRERRHRLPVPAPLSPEGFARLAGAVDRGPFVHPGPDDELVVALGELPPEALTALEALAGEIAESAAALRALPDPTGWTRTTADALLASGPSRTWHEALAELDAVDAAVEHARRVAAPVEVAPDVDEPAAAHALERLAEHLGQGAALKRVFRSAEQRAVERLGTAVLVDGVPPRTRAAAVTAVHHLAVRRIAHRVDAAFAPLRTGIPDGPHSVDALLDLRRACGVVERLHAVVGAVGRVLVELPPPARPALGSVADLERVGCLAALARAHRAARLARAEVDAAVALVEAVPPAQRMPEHAPLLDALRALDPAGYTAAGHALDTARREHRAQTRADELLDRVRGAAPELAAQLAAGFAPDPQRWGPAWARARAVAWMAQQPAATAGAAADAELAVATGVLRSLTSELGVARAWRACLTRIDTTQAQALQAYRHAVTQARAGTGEAAEALRRSARDAMAVALSAVPAWVLPVPALLETLAHRPDSFDVVIVDEATRLDPSCAFLLWLAPRVVVVGDDGQCVPPAAPAPPLVETALPDVPGYLRAALGPGSSLFSVLRTRFGPVVRLRDQFRGLPAITDWSPDPGRDDPPAPLRRAVADGTPALRSTFVRGDEVQAVVEAVAACVAEHPDRSVGVVVPGDDPGFGPAVADRLAPAVRARVRVGTPEDFRGDERDAVVLPLHPASAQDYALAVSRARDRLWLVHTVRAADLPPGDVRRSLLEHVLAGADDLPPVPSGVRADRRDDRFDSLFEQAVFLDLVGRGFHVLPQVTVNGRRIDLVVTGAGGTVAVECDGEAFHTTPEQRAADLAREQELTGCGWTFVRVRESVHLLDPDAALAPVWAALEERGIAPLGEVVDGVWTPRPVETEVLEVVAAPRPPVDAVATAELPAPGPAPEPQTAAMAVPSTTASPVARPPVAVPPPAPPVLPGPEVPAVPVSAPGVRDAATVRVPVHHAAAPDAGWPEPDVTVRMPGPRVSADGAEPRPSGRHALREVPAREVPAREAPAAAGQVDAVEELFGVGEADLERSAGAAVSGAGSGSVPVGPSVAEPSVAEPSVAEPSVVEPSVVEPPVIEPPGVRSPVGPPPPAPQVVDPPPVGSPVVGSGEPSFVGPGEVLPVSGPRSAEQPPGEPSPVGGDVVEPMTAGSWSAWETPPVEREPVEIHPAGPGPDRPVDLFAEPPSRPGPDPVDLSAEPPHRYRPVEGVEPAELFAETPARPRTPDPESRPHRAEPEEPRPAAPTAAQRAALLDVARSRPLTVAAVRNLLGVGPDVALHLLGTLTGEGALEQRGADRTTHWVPAPREDLVAEFQRRRADLRRRSRLSSAG</sequence>
<dbReference type="RefSeq" id="WP_185719008.1">
    <property type="nucleotide sequence ID" value="NZ_BAAAWI010000001.1"/>
</dbReference>
<accession>A0A7G7MHJ7</accession>
<reference evidence="3 4" key="1">
    <citation type="submission" date="2020-08" db="EMBL/GenBank/DDBJ databases">
        <authorList>
            <person name="Mo P."/>
        </authorList>
    </citation>
    <scope>NUCLEOTIDE SEQUENCE [LARGE SCALE GENOMIC DNA]</scope>
    <source>
        <strain evidence="3 4">CGMCC 4.1532</strain>
    </source>
</reference>
<dbReference type="Gene3D" id="3.40.50.300">
    <property type="entry name" value="P-loop containing nucleotide triphosphate hydrolases"/>
    <property type="match status" value="2"/>
</dbReference>
<name>A0A7G7MHJ7_9PSEU</name>
<feature type="domain" description="Restriction endonuclease type II-like" evidence="2">
    <location>
        <begin position="1253"/>
        <end position="1346"/>
    </location>
</feature>
<evidence type="ECO:0000313" key="3">
    <source>
        <dbReference type="EMBL" id="QNG52258.1"/>
    </source>
</evidence>
<dbReference type="PANTHER" id="PTHR43788">
    <property type="entry name" value="DNA2/NAM7 HELICASE FAMILY MEMBER"/>
    <property type="match status" value="1"/>
</dbReference>
<organism evidence="3 4">
    <name type="scientific">Pseudonocardia petroleophila</name>
    <dbReference type="NCBI Taxonomy" id="37331"/>
    <lineage>
        <taxon>Bacteria</taxon>
        <taxon>Bacillati</taxon>
        <taxon>Actinomycetota</taxon>
        <taxon>Actinomycetes</taxon>
        <taxon>Pseudonocardiales</taxon>
        <taxon>Pseudonocardiaceae</taxon>
        <taxon>Pseudonocardia</taxon>
    </lineage>
</organism>
<dbReference type="PANTHER" id="PTHR43788:SF8">
    <property type="entry name" value="DNA-BINDING PROTEIN SMUBP-2"/>
    <property type="match status" value="1"/>
</dbReference>
<evidence type="ECO:0000256" key="1">
    <source>
        <dbReference type="SAM" id="MobiDB-lite"/>
    </source>
</evidence>
<dbReference type="KEGG" id="ppel:H6H00_30185"/>
<proteinExistence type="predicted"/>
<dbReference type="InterPro" id="IPR027417">
    <property type="entry name" value="P-loop_NTPase"/>
</dbReference>
<evidence type="ECO:0000259" key="2">
    <source>
        <dbReference type="Pfam" id="PF18741"/>
    </source>
</evidence>
<dbReference type="EMBL" id="CP060131">
    <property type="protein sequence ID" value="QNG52258.1"/>
    <property type="molecule type" value="Genomic_DNA"/>
</dbReference>
<feature type="compositionally biased region" description="Basic and acidic residues" evidence="1">
    <location>
        <begin position="1720"/>
        <end position="1737"/>
    </location>
</feature>
<feature type="compositionally biased region" description="Basic and acidic residues" evidence="1">
    <location>
        <begin position="1492"/>
        <end position="1503"/>
    </location>
</feature>
<dbReference type="GO" id="GO:0043139">
    <property type="term" value="F:5'-3' DNA helicase activity"/>
    <property type="evidence" value="ECO:0007669"/>
    <property type="project" value="TreeGrafter"/>
</dbReference>
<dbReference type="SUPFAM" id="SSF52540">
    <property type="entry name" value="P-loop containing nucleoside triphosphate hydrolases"/>
    <property type="match status" value="1"/>
</dbReference>
<dbReference type="InterPro" id="IPR049468">
    <property type="entry name" value="Restrct_endonuc-II-like_dom"/>
</dbReference>
<feature type="compositionally biased region" description="Pro residues" evidence="1">
    <location>
        <begin position="1584"/>
        <end position="1600"/>
    </location>
</feature>
<keyword evidence="4" id="KW-1185">Reference proteome</keyword>
<dbReference type="Pfam" id="PF18741">
    <property type="entry name" value="MTES_1575"/>
    <property type="match status" value="1"/>
</dbReference>
<protein>
    <recommendedName>
        <fullName evidence="2">Restriction endonuclease type II-like domain-containing protein</fullName>
    </recommendedName>
</protein>
<dbReference type="Proteomes" id="UP000515728">
    <property type="component" value="Chromosome"/>
</dbReference>
<dbReference type="SUPFAM" id="SSF52980">
    <property type="entry name" value="Restriction endonuclease-like"/>
    <property type="match status" value="1"/>
</dbReference>
<gene>
    <name evidence="3" type="ORF">H6H00_30185</name>
</gene>
<dbReference type="InterPro" id="IPR011335">
    <property type="entry name" value="Restrct_endonuc-II-like"/>
</dbReference>
<feature type="compositionally biased region" description="Low complexity" evidence="1">
    <location>
        <begin position="1530"/>
        <end position="1583"/>
    </location>
</feature>
<evidence type="ECO:0000313" key="4">
    <source>
        <dbReference type="Proteomes" id="UP000515728"/>
    </source>
</evidence>